<keyword evidence="2" id="KW-1185">Reference proteome</keyword>
<evidence type="ECO:0000313" key="1">
    <source>
        <dbReference type="EMBL" id="CAD8129953.1"/>
    </source>
</evidence>
<accession>A0A8S1RRG4</accession>
<evidence type="ECO:0000313" key="2">
    <source>
        <dbReference type="Proteomes" id="UP000692954"/>
    </source>
</evidence>
<sequence length="315" mass="37533">MFKKSLNFKIKQIKQSLARKAEIIFVFLNESPVPLIKFIIKRVSNEFNQKTEVYYESINSISSIIFQFRQLGTFHQTFSYDQGNPQNFTSIVLNFSSELLLNINFTKENIKQLLELHKSWDKSIQNIKQSISIKLRSPSRIFRNCSIAQSAIEKWCVWLFVLLIIKQDMKLNQPLLIKLQRRLILQLSLLINNLDQNAQKIWRKRCFQFAQDLLISKKQITQTFVEIKLNQEKWSTRQVCLINRHQQKILSISSDILFFKYSQSDIQLKLINKITQSQELLNILKNEKTYIPFFQDLNILKWDFALKEWTFTNLQ</sequence>
<dbReference type="Proteomes" id="UP000692954">
    <property type="component" value="Unassembled WGS sequence"/>
</dbReference>
<dbReference type="EMBL" id="CAJJDN010000253">
    <property type="protein sequence ID" value="CAD8129953.1"/>
    <property type="molecule type" value="Genomic_DNA"/>
</dbReference>
<proteinExistence type="predicted"/>
<gene>
    <name evidence="1" type="ORF">PSON_ATCC_30995.1.T2530001</name>
</gene>
<dbReference type="AlphaFoldDB" id="A0A8S1RRG4"/>
<name>A0A8S1RRG4_9CILI</name>
<comment type="caution">
    <text evidence="1">The sequence shown here is derived from an EMBL/GenBank/DDBJ whole genome shotgun (WGS) entry which is preliminary data.</text>
</comment>
<protein>
    <submittedName>
        <fullName evidence="1">Uncharacterized protein</fullName>
    </submittedName>
</protein>
<organism evidence="1 2">
    <name type="scientific">Paramecium sonneborni</name>
    <dbReference type="NCBI Taxonomy" id="65129"/>
    <lineage>
        <taxon>Eukaryota</taxon>
        <taxon>Sar</taxon>
        <taxon>Alveolata</taxon>
        <taxon>Ciliophora</taxon>
        <taxon>Intramacronucleata</taxon>
        <taxon>Oligohymenophorea</taxon>
        <taxon>Peniculida</taxon>
        <taxon>Parameciidae</taxon>
        <taxon>Paramecium</taxon>
    </lineage>
</organism>
<reference evidence="1" key="1">
    <citation type="submission" date="2021-01" db="EMBL/GenBank/DDBJ databases">
        <authorList>
            <consortium name="Genoscope - CEA"/>
            <person name="William W."/>
        </authorList>
    </citation>
    <scope>NUCLEOTIDE SEQUENCE</scope>
</reference>